<reference evidence="2 3" key="1">
    <citation type="submission" date="2017-12" db="EMBL/GenBank/DDBJ databases">
        <title>Whole genome analysis of Escherichia phage PP01 and T2.</title>
        <authorList>
            <person name="Hoshiga F."/>
            <person name="Yoshizaki K."/>
            <person name="Miyanaga K."/>
            <person name="Tanji Y."/>
        </authorList>
    </citation>
    <scope>NUCLEOTIDE SEQUENCE [LARGE SCALE GENOMIC DNA]</scope>
</reference>
<sequence>MTVILLHKFQLDELICIVLAQGYHQIPEYVRFQFPLYAHKDIHLYMKKLVL</sequence>
<dbReference type="GeneID" id="65062531"/>
<reference evidence="4" key="2">
    <citation type="submission" date="2018-08" db="EMBL/GenBank/DDBJ databases">
        <authorList>
            <person name="Nolan J.M."/>
            <person name="Rowe R.D."/>
            <person name="Miller E.S."/>
            <person name="Karam J.D."/>
        </authorList>
    </citation>
    <scope>NUCLEOTIDE SEQUENCE [LARGE SCALE GENOMIC DNA]</scope>
</reference>
<evidence type="ECO:0000313" key="2">
    <source>
        <dbReference type="EMBL" id="BBC14767.1"/>
    </source>
</evidence>
<evidence type="ECO:0000313" key="1">
    <source>
        <dbReference type="EMBL" id="AYD82750.1"/>
    </source>
</evidence>
<protein>
    <submittedName>
        <fullName evidence="1 2">OriE replication initiation protein</fullName>
    </submittedName>
</protein>
<organismHost>
    <name type="scientific">Escherichia coli</name>
    <dbReference type="NCBI Taxonomy" id="562"/>
</organismHost>
<evidence type="ECO:0000313" key="4">
    <source>
        <dbReference type="Proteomes" id="UP000272349"/>
    </source>
</evidence>
<dbReference type="Proteomes" id="UP000249673">
    <property type="component" value="Segment"/>
</dbReference>
<organism evidence="2 3">
    <name type="scientific">Enterobacteria phage T2</name>
    <name type="common">Bacteriophage T2</name>
    <dbReference type="NCBI Taxonomy" id="2060721"/>
    <lineage>
        <taxon>Viruses</taxon>
        <taxon>Duplodnaviria</taxon>
        <taxon>Heunggongvirae</taxon>
        <taxon>Uroviricota</taxon>
        <taxon>Caudoviricetes</taxon>
        <taxon>Pantevenvirales</taxon>
        <taxon>Straboviridae</taxon>
        <taxon>Tevenvirinae</taxon>
        <taxon>Tequatrovirus</taxon>
        <taxon>Tequatrovirus T2</taxon>
    </lineage>
</organism>
<dbReference type="EMBL" id="LC348380">
    <property type="protein sequence ID" value="BBC14767.1"/>
    <property type="molecule type" value="Genomic_DNA"/>
</dbReference>
<reference evidence="1" key="3">
    <citation type="submission" date="2018-08" db="EMBL/GenBank/DDBJ databases">
        <authorList>
            <person name="Ferrada E.E."/>
            <person name="Latorre B.A."/>
        </authorList>
    </citation>
    <scope>NUCLEOTIDE SEQUENCE</scope>
</reference>
<keyword evidence="3" id="KW-1185">Reference proteome</keyword>
<accession>A0A2Z5WL43</accession>
<dbReference type="KEGG" id="vg:65062531"/>
<evidence type="ECO:0000313" key="3">
    <source>
        <dbReference type="Proteomes" id="UP000249673"/>
    </source>
</evidence>
<name>A0A2Z5WL43_BPT2</name>
<dbReference type="EMBL" id="MH751506">
    <property type="protein sequence ID" value="AYD82750.1"/>
    <property type="molecule type" value="Genomic_DNA"/>
</dbReference>
<gene>
    <name evidence="2" type="primary">repEA</name>
</gene>
<dbReference type="RefSeq" id="YP_010073800.1">
    <property type="nucleotide sequence ID" value="NC_054931.1"/>
</dbReference>
<proteinExistence type="predicted"/>
<dbReference type="Proteomes" id="UP000272349">
    <property type="component" value="Segment"/>
</dbReference>